<name>A0ACC2T3G2_9FUNG</name>
<protein>
    <submittedName>
        <fullName evidence="1">Uncharacterized protein</fullName>
    </submittedName>
</protein>
<accession>A0ACC2T3G2</accession>
<dbReference type="Proteomes" id="UP001165960">
    <property type="component" value="Unassembled WGS sequence"/>
</dbReference>
<evidence type="ECO:0000313" key="2">
    <source>
        <dbReference type="Proteomes" id="UP001165960"/>
    </source>
</evidence>
<comment type="caution">
    <text evidence="1">The sequence shown here is derived from an EMBL/GenBank/DDBJ whole genome shotgun (WGS) entry which is preliminary data.</text>
</comment>
<evidence type="ECO:0000313" key="1">
    <source>
        <dbReference type="EMBL" id="KAJ9069112.1"/>
    </source>
</evidence>
<gene>
    <name evidence="1" type="ORF">DSO57_1021897</name>
</gene>
<keyword evidence="2" id="KW-1185">Reference proteome</keyword>
<proteinExistence type="predicted"/>
<organism evidence="1 2">
    <name type="scientific">Entomophthora muscae</name>
    <dbReference type="NCBI Taxonomy" id="34485"/>
    <lineage>
        <taxon>Eukaryota</taxon>
        <taxon>Fungi</taxon>
        <taxon>Fungi incertae sedis</taxon>
        <taxon>Zoopagomycota</taxon>
        <taxon>Entomophthoromycotina</taxon>
        <taxon>Entomophthoromycetes</taxon>
        <taxon>Entomophthorales</taxon>
        <taxon>Entomophthoraceae</taxon>
        <taxon>Entomophthora</taxon>
    </lineage>
</organism>
<dbReference type="EMBL" id="QTSX02003658">
    <property type="protein sequence ID" value="KAJ9069112.1"/>
    <property type="molecule type" value="Genomic_DNA"/>
</dbReference>
<sequence>MIDLLIEEYFFRNNKFSLPETQGMGWSSTSEPDFPQSASSEGQELGCLQSIISEPAKKVDANIPGSESLTTPQGFSRKPPVPDSRSFPKVATCNNGSLGGETSNLPMRNPLNLPQPKI</sequence>
<reference evidence="1" key="1">
    <citation type="submission" date="2022-04" db="EMBL/GenBank/DDBJ databases">
        <title>Genome of the entomopathogenic fungus Entomophthora muscae.</title>
        <authorList>
            <person name="Elya C."/>
            <person name="Lovett B.R."/>
            <person name="Lee E."/>
            <person name="Macias A.M."/>
            <person name="Hajek A.E."/>
            <person name="De Bivort B.L."/>
            <person name="Kasson M.T."/>
            <person name="De Fine Licht H.H."/>
            <person name="Stajich J.E."/>
        </authorList>
    </citation>
    <scope>NUCLEOTIDE SEQUENCE</scope>
    <source>
        <strain evidence="1">Berkeley</strain>
    </source>
</reference>